<organism evidence="1 2">
    <name type="scientific">Haemonchus contortus</name>
    <name type="common">Barber pole worm</name>
    <dbReference type="NCBI Taxonomy" id="6289"/>
    <lineage>
        <taxon>Eukaryota</taxon>
        <taxon>Metazoa</taxon>
        <taxon>Ecdysozoa</taxon>
        <taxon>Nematoda</taxon>
        <taxon>Chromadorea</taxon>
        <taxon>Rhabditida</taxon>
        <taxon>Rhabditina</taxon>
        <taxon>Rhabditomorpha</taxon>
        <taxon>Strongyloidea</taxon>
        <taxon>Trichostrongylidae</taxon>
        <taxon>Haemonchus</taxon>
    </lineage>
</organism>
<sequence length="113" mass="12703">MRQNICDKSMPSQPPKLTSDCELSEFQMNSLCMRYGIPGTSIPSENALVTAATAVVRDSLKCYEPGKRVSKRDIERAKIDVQNQYEGALKAIRERRAELAAAKLLIKENMRDI</sequence>
<accession>A0A7I5EBE4</accession>
<dbReference type="AlphaFoldDB" id="A0A7I5EBE4"/>
<reference evidence="2" key="1">
    <citation type="submission" date="2020-12" db="UniProtKB">
        <authorList>
            <consortium name="WormBaseParasite"/>
        </authorList>
    </citation>
    <scope>IDENTIFICATION</scope>
    <source>
        <strain evidence="2">MHco3</strain>
    </source>
</reference>
<dbReference type="OMA" id="IKENMRD"/>
<evidence type="ECO:0000313" key="1">
    <source>
        <dbReference type="Proteomes" id="UP000025227"/>
    </source>
</evidence>
<dbReference type="Proteomes" id="UP000025227">
    <property type="component" value="Unplaced"/>
</dbReference>
<dbReference type="WBParaSite" id="HCON_00124100-00002">
    <property type="protein sequence ID" value="HCON_00124100-00002"/>
    <property type="gene ID" value="HCON_00124100"/>
</dbReference>
<keyword evidence="1" id="KW-1185">Reference proteome</keyword>
<proteinExistence type="predicted"/>
<evidence type="ECO:0000313" key="2">
    <source>
        <dbReference type="WBParaSite" id="HCON_00124100-00002"/>
    </source>
</evidence>
<dbReference type="OrthoDB" id="5854155at2759"/>
<name>A0A7I5EBE4_HAECO</name>
<protein>
    <submittedName>
        <fullName evidence="2">Cyclin_C domain-containing protein</fullName>
    </submittedName>
</protein>